<protein>
    <submittedName>
        <fullName evidence="2">Uncharacterized protein</fullName>
    </submittedName>
</protein>
<proteinExistence type="predicted"/>
<feature type="region of interest" description="Disordered" evidence="1">
    <location>
        <begin position="477"/>
        <end position="500"/>
    </location>
</feature>
<feature type="compositionally biased region" description="Basic and acidic residues" evidence="1">
    <location>
        <begin position="481"/>
        <end position="498"/>
    </location>
</feature>
<evidence type="ECO:0000313" key="2">
    <source>
        <dbReference type="EMBL" id="KAJ8881404.1"/>
    </source>
</evidence>
<dbReference type="Proteomes" id="UP001159363">
    <property type="component" value="Chromosome 5"/>
</dbReference>
<evidence type="ECO:0000256" key="1">
    <source>
        <dbReference type="SAM" id="MobiDB-lite"/>
    </source>
</evidence>
<name>A0ABQ9HAW4_9NEOP</name>
<sequence length="1002" mass="111323">MLRLPDFRMWRSCRTMLLVGGVFSGTSRFPRPCIPAPLPQPRAANHENGYAHIIETAPLKMYASDTYKTTQGPCIEPSYRLSNNEILGSPLRAHRYTQCDQNTARHLRTLRLEALAHLRVAVSPLSFPRCAASNAGKRSRARPRDTYSRATLAKRHANLPRAWSEYRGESDTSLFAPHSQSPSAKLPASVHSSCPPRRGTNVTQSQREKFTSRVTFWNAAQSSFLVGKGGKKYKVAGGRGGVVARLLASHLGEPGSIPGRVTPGPSHVGIVLDDSSGRQILSRISRFPRHCISALLHTHLTSPSSALKTSINSATRECTLQAALGGSVAILTTRLDNEASKKFYKGFFLKSDKHMEHQDGNRVTLPCYERFLFLQADTRPGAQFVVITKQILKAHFGQRICGPYSDCINVALIEAERRNTFSFPRLHGGYWLLLRAPRMYSSEQAPAYLATVHHTPLHMDLRPDGLKDAARWGSASLPAADRTRKESSPRAPHLDPQGHVRPMTSLPAVCTFRNMRPFSTIQIEKPETDKGYTTTRVKCAIAATRKALHWRAVFSSCCVYLAFYWREDCSKKEDEGRGEGRRPELSMMQADAGESHAKVTAVLMTVMKAVRRRFGRAEVLDTDVTENIAVAVSEVQEQSSHQPQVAYPLLEIVTCNIRRDVGIHGDFCAAEAGIAIARREEDDRLDTKGPMSNCADWGNYARFSKLEQVTAGRGIRARNFSFARTSGKAYLARYMTKRGGVMGKRDKCELSARKTPLLEITGCLLLNETLTDLKVQDPGMLGLRWTSNHYEREVAFVVYKLLRVLAERRKGDQTLNALTKVALIALPRFQASGHAKYAQSDGVLINKVFNFQEVDWSWSRSGMQSSNKVYPRETQLDVDGAAVAQRVEHSPPTKANGVLFPMEWEGAGSLLDFRMWELCRTMPLVGGFSRGSPVSPDLAFRRRSNTHLASPSSALKTLMLSFKRKNSRHVPGRGKLSPLGRRRSQGVIAADRSGAIAHMSHA</sequence>
<reference evidence="2 3" key="1">
    <citation type="submission" date="2023-02" db="EMBL/GenBank/DDBJ databases">
        <title>LHISI_Scaffold_Assembly.</title>
        <authorList>
            <person name="Stuart O.P."/>
            <person name="Cleave R."/>
            <person name="Magrath M.J.L."/>
            <person name="Mikheyev A.S."/>
        </authorList>
    </citation>
    <scope>NUCLEOTIDE SEQUENCE [LARGE SCALE GENOMIC DNA]</scope>
    <source>
        <strain evidence="2">Daus_M_001</strain>
        <tissue evidence="2">Leg muscle</tissue>
    </source>
</reference>
<feature type="region of interest" description="Disordered" evidence="1">
    <location>
        <begin position="172"/>
        <end position="207"/>
    </location>
</feature>
<gene>
    <name evidence="2" type="ORF">PR048_017885</name>
</gene>
<accession>A0ABQ9HAW4</accession>
<comment type="caution">
    <text evidence="2">The sequence shown here is derived from an EMBL/GenBank/DDBJ whole genome shotgun (WGS) entry which is preliminary data.</text>
</comment>
<dbReference type="EMBL" id="JARBHB010000006">
    <property type="protein sequence ID" value="KAJ8881404.1"/>
    <property type="molecule type" value="Genomic_DNA"/>
</dbReference>
<keyword evidence="3" id="KW-1185">Reference proteome</keyword>
<organism evidence="2 3">
    <name type="scientific">Dryococelus australis</name>
    <dbReference type="NCBI Taxonomy" id="614101"/>
    <lineage>
        <taxon>Eukaryota</taxon>
        <taxon>Metazoa</taxon>
        <taxon>Ecdysozoa</taxon>
        <taxon>Arthropoda</taxon>
        <taxon>Hexapoda</taxon>
        <taxon>Insecta</taxon>
        <taxon>Pterygota</taxon>
        <taxon>Neoptera</taxon>
        <taxon>Polyneoptera</taxon>
        <taxon>Phasmatodea</taxon>
        <taxon>Verophasmatodea</taxon>
        <taxon>Anareolatae</taxon>
        <taxon>Phasmatidae</taxon>
        <taxon>Eurycanthinae</taxon>
        <taxon>Dryococelus</taxon>
    </lineage>
</organism>
<evidence type="ECO:0000313" key="3">
    <source>
        <dbReference type="Proteomes" id="UP001159363"/>
    </source>
</evidence>